<sequence length="591" mass="67850">MASASPPAQHPLPPGWTEHKAPTGHSYYYNAATKQSTYKRPINIEQFAPPSLPPQPPQPQQYPVAANFSAPAFGQTPYANSYHPGQGFNPYPNPFPNPFPQQFPSAPRGRGGFRGGHGYQDRRRQQPEDRPKHKHAIPNCAPWILVQTKLKRRFVHNPETGESFWKFPEDVMKGVVEFDRLERERKERKEKGDVEMADGDEDEDEEAAAAAELAAMDREGSDGPSKTPVPQAKEDKGYDSDEYEEVEVTDDEGEEGGVNGEDGPSKRQRTEEDQQMEDQPVEFGEDDIAYQLQAMGEDYGLDPGEYGHPDDAENWEEGAEGLPLTEDDARALFYDLLDDYRISPFTTWDKIIEEGRIIDDDRYVAFSSMKERKAAFQDWSKDRAQKLKEEREKAAKRDPRIPYMAFLQKNANPKLYWPEFRRKFKKEPEMRDMKLSDKEREKAYREHIARLKMPAGTLKSDLTTLLKSVPLIQLNRGTSMEALPAPLLTDIRFISLPPNIRDPMVEAYIATLPEAPEGNTKSVEELEADEKKKQERERREKALAEREKRVQEEKRRQMRDLEFGRGRLRQEEIEIERAMKVGKDGLKAQLD</sequence>
<feature type="non-terminal residue" evidence="4">
    <location>
        <position position="591"/>
    </location>
</feature>
<reference evidence="4" key="1">
    <citation type="journal article" date="2020" name="Stud. Mycol.">
        <title>101 Dothideomycetes genomes: a test case for predicting lifestyles and emergence of pathogens.</title>
        <authorList>
            <person name="Haridas S."/>
            <person name="Albert R."/>
            <person name="Binder M."/>
            <person name="Bloem J."/>
            <person name="Labutti K."/>
            <person name="Salamov A."/>
            <person name="Andreopoulos B."/>
            <person name="Baker S."/>
            <person name="Barry K."/>
            <person name="Bills G."/>
            <person name="Bluhm B."/>
            <person name="Cannon C."/>
            <person name="Castanera R."/>
            <person name="Culley D."/>
            <person name="Daum C."/>
            <person name="Ezra D."/>
            <person name="Gonzalez J."/>
            <person name="Henrissat B."/>
            <person name="Kuo A."/>
            <person name="Liang C."/>
            <person name="Lipzen A."/>
            <person name="Lutzoni F."/>
            <person name="Magnuson J."/>
            <person name="Mondo S."/>
            <person name="Nolan M."/>
            <person name="Ohm R."/>
            <person name="Pangilinan J."/>
            <person name="Park H.-J."/>
            <person name="Ramirez L."/>
            <person name="Alfaro M."/>
            <person name="Sun H."/>
            <person name="Tritt A."/>
            <person name="Yoshinaga Y."/>
            <person name="Zwiers L.-H."/>
            <person name="Turgeon B."/>
            <person name="Goodwin S."/>
            <person name="Spatafora J."/>
            <person name="Crous P."/>
            <person name="Grigoriev I."/>
        </authorList>
    </citation>
    <scope>NUCLEOTIDE SEQUENCE</scope>
    <source>
        <strain evidence="4">CBS 121410</strain>
    </source>
</reference>
<gene>
    <name evidence="4" type="ORF">K490DRAFT_2141</name>
</gene>
<organism evidence="4 5">
    <name type="scientific">Saccharata proteae CBS 121410</name>
    <dbReference type="NCBI Taxonomy" id="1314787"/>
    <lineage>
        <taxon>Eukaryota</taxon>
        <taxon>Fungi</taxon>
        <taxon>Dikarya</taxon>
        <taxon>Ascomycota</taxon>
        <taxon>Pezizomycotina</taxon>
        <taxon>Dothideomycetes</taxon>
        <taxon>Dothideomycetes incertae sedis</taxon>
        <taxon>Botryosphaeriales</taxon>
        <taxon>Saccharataceae</taxon>
        <taxon>Saccharata</taxon>
    </lineage>
</organism>
<protein>
    <recommendedName>
        <fullName evidence="3">WW domain-containing protein</fullName>
    </recommendedName>
</protein>
<dbReference type="PANTHER" id="PTHR15377:SF3">
    <property type="entry name" value="WW DOMAIN-CONTAINING PROTEIN"/>
    <property type="match status" value="1"/>
</dbReference>
<dbReference type="SMART" id="SM00456">
    <property type="entry name" value="WW"/>
    <property type="match status" value="2"/>
</dbReference>
<dbReference type="Gene3D" id="2.20.70.10">
    <property type="match status" value="2"/>
</dbReference>
<dbReference type="Pfam" id="PF00397">
    <property type="entry name" value="WW"/>
    <property type="match status" value="1"/>
</dbReference>
<feature type="compositionally biased region" description="Basic and acidic residues" evidence="2">
    <location>
        <begin position="177"/>
        <end position="194"/>
    </location>
</feature>
<feature type="region of interest" description="Disordered" evidence="2">
    <location>
        <begin position="177"/>
        <end position="316"/>
    </location>
</feature>
<keyword evidence="5" id="KW-1185">Reference proteome</keyword>
<feature type="compositionally biased region" description="Acidic residues" evidence="2">
    <location>
        <begin position="273"/>
        <end position="288"/>
    </location>
</feature>
<feature type="region of interest" description="Disordered" evidence="2">
    <location>
        <begin position="516"/>
        <end position="556"/>
    </location>
</feature>
<dbReference type="PANTHER" id="PTHR15377">
    <property type="entry name" value="TRANSCRIPTION ELONGATION REGULATOR 1"/>
    <property type="match status" value="1"/>
</dbReference>
<feature type="region of interest" description="Disordered" evidence="2">
    <location>
        <begin position="44"/>
        <end position="140"/>
    </location>
</feature>
<proteinExistence type="predicted"/>
<feature type="domain" description="WW" evidence="3">
    <location>
        <begin position="10"/>
        <end position="43"/>
    </location>
</feature>
<dbReference type="InterPro" id="IPR036020">
    <property type="entry name" value="WW_dom_sf"/>
</dbReference>
<dbReference type="AlphaFoldDB" id="A0A9P4I2R5"/>
<feature type="compositionally biased region" description="Pro residues" evidence="2">
    <location>
        <begin position="91"/>
        <end position="101"/>
    </location>
</feature>
<feature type="compositionally biased region" description="Basic and acidic residues" evidence="2">
    <location>
        <begin position="529"/>
        <end position="556"/>
    </location>
</feature>
<evidence type="ECO:0000313" key="4">
    <source>
        <dbReference type="EMBL" id="KAF2091429.1"/>
    </source>
</evidence>
<feature type="region of interest" description="Disordered" evidence="2">
    <location>
        <begin position="1"/>
        <end position="23"/>
    </location>
</feature>
<dbReference type="Gene3D" id="1.10.10.440">
    <property type="entry name" value="FF domain"/>
    <property type="match status" value="2"/>
</dbReference>
<feature type="compositionally biased region" description="Acidic residues" evidence="2">
    <location>
        <begin position="240"/>
        <end position="255"/>
    </location>
</feature>
<evidence type="ECO:0000259" key="3">
    <source>
        <dbReference type="PROSITE" id="PS50020"/>
    </source>
</evidence>
<dbReference type="PROSITE" id="PS50020">
    <property type="entry name" value="WW_DOMAIN_2"/>
    <property type="match status" value="1"/>
</dbReference>
<dbReference type="GO" id="GO:0003712">
    <property type="term" value="F:transcription coregulator activity"/>
    <property type="evidence" value="ECO:0007669"/>
    <property type="project" value="TreeGrafter"/>
</dbReference>
<name>A0A9P4I2R5_9PEZI</name>
<dbReference type="InterPro" id="IPR001202">
    <property type="entry name" value="WW_dom"/>
</dbReference>
<dbReference type="FunFam" id="2.20.70.10:FF:000049">
    <property type="entry name" value="Transcription elongation regulator 1-like"/>
    <property type="match status" value="1"/>
</dbReference>
<dbReference type="Proteomes" id="UP000799776">
    <property type="component" value="Unassembled WGS sequence"/>
</dbReference>
<comment type="caution">
    <text evidence="4">The sequence shown here is derived from an EMBL/GenBank/DDBJ whole genome shotgun (WGS) entry which is preliminary data.</text>
</comment>
<dbReference type="InterPro" id="IPR002713">
    <property type="entry name" value="FF_domain"/>
</dbReference>
<accession>A0A9P4I2R5</accession>
<dbReference type="InterPro" id="IPR036517">
    <property type="entry name" value="FF_domain_sf"/>
</dbReference>
<dbReference type="CDD" id="cd00201">
    <property type="entry name" value="WW"/>
    <property type="match status" value="1"/>
</dbReference>
<feature type="compositionally biased region" description="Pro residues" evidence="2">
    <location>
        <begin position="50"/>
        <end position="60"/>
    </location>
</feature>
<evidence type="ECO:0000313" key="5">
    <source>
        <dbReference type="Proteomes" id="UP000799776"/>
    </source>
</evidence>
<dbReference type="Pfam" id="PF01846">
    <property type="entry name" value="FF"/>
    <property type="match status" value="1"/>
</dbReference>
<evidence type="ECO:0000256" key="2">
    <source>
        <dbReference type="SAM" id="MobiDB-lite"/>
    </source>
</evidence>
<feature type="compositionally biased region" description="Basic and acidic residues" evidence="2">
    <location>
        <begin position="263"/>
        <end position="272"/>
    </location>
</feature>
<dbReference type="PROSITE" id="PS01159">
    <property type="entry name" value="WW_DOMAIN_1"/>
    <property type="match status" value="1"/>
</dbReference>
<dbReference type="GO" id="GO:0070063">
    <property type="term" value="F:RNA polymerase binding"/>
    <property type="evidence" value="ECO:0007669"/>
    <property type="project" value="InterPro"/>
</dbReference>
<evidence type="ECO:0000256" key="1">
    <source>
        <dbReference type="ARBA" id="ARBA00022737"/>
    </source>
</evidence>
<dbReference type="GO" id="GO:0005634">
    <property type="term" value="C:nucleus"/>
    <property type="evidence" value="ECO:0007669"/>
    <property type="project" value="TreeGrafter"/>
</dbReference>
<dbReference type="OrthoDB" id="410044at2759"/>
<feature type="compositionally biased region" description="Acidic residues" evidence="2">
    <location>
        <begin position="195"/>
        <end position="207"/>
    </location>
</feature>
<dbReference type="InterPro" id="IPR045148">
    <property type="entry name" value="TCRG1-like"/>
</dbReference>
<feature type="compositionally biased region" description="Basic and acidic residues" evidence="2">
    <location>
        <begin position="119"/>
        <end position="131"/>
    </location>
</feature>
<feature type="compositionally biased region" description="Gly residues" evidence="2">
    <location>
        <begin position="109"/>
        <end position="118"/>
    </location>
</feature>
<dbReference type="EMBL" id="ML978711">
    <property type="protein sequence ID" value="KAF2091429.1"/>
    <property type="molecule type" value="Genomic_DNA"/>
</dbReference>
<dbReference type="SUPFAM" id="SSF81698">
    <property type="entry name" value="FF domain"/>
    <property type="match status" value="1"/>
</dbReference>
<keyword evidence="1" id="KW-0677">Repeat</keyword>
<dbReference type="SMART" id="SM00441">
    <property type="entry name" value="FF"/>
    <property type="match status" value="2"/>
</dbReference>
<dbReference type="SUPFAM" id="SSF51045">
    <property type="entry name" value="WW domain"/>
    <property type="match status" value="1"/>
</dbReference>